<proteinExistence type="predicted"/>
<protein>
    <submittedName>
        <fullName evidence="2">Uncharacterized protein LOC141579804</fullName>
    </submittedName>
</protein>
<organism evidence="1 2">
    <name type="scientific">Camelus bactrianus</name>
    <name type="common">Bactrian camel</name>
    <dbReference type="NCBI Taxonomy" id="9837"/>
    <lineage>
        <taxon>Eukaryota</taxon>
        <taxon>Metazoa</taxon>
        <taxon>Chordata</taxon>
        <taxon>Craniata</taxon>
        <taxon>Vertebrata</taxon>
        <taxon>Euteleostomi</taxon>
        <taxon>Mammalia</taxon>
        <taxon>Eutheria</taxon>
        <taxon>Laurasiatheria</taxon>
        <taxon>Artiodactyla</taxon>
        <taxon>Tylopoda</taxon>
        <taxon>Camelidae</taxon>
        <taxon>Camelus</taxon>
    </lineage>
</organism>
<evidence type="ECO:0000313" key="1">
    <source>
        <dbReference type="Proteomes" id="UP001732780"/>
    </source>
</evidence>
<name>A0AC58RJN2_CAMBA</name>
<keyword evidence="1" id="KW-1185">Reference proteome</keyword>
<dbReference type="Proteomes" id="UP001732780">
    <property type="component" value="Chromosome 14"/>
</dbReference>
<dbReference type="RefSeq" id="XP_074234736.1">
    <property type="nucleotide sequence ID" value="XM_074378635.1"/>
</dbReference>
<accession>A0AC58RJN2</accession>
<gene>
    <name evidence="2" type="primary">LOC141579804</name>
</gene>
<sequence>MSHSPDIPQCPGDRGGKSRGPFRRGASSCSGGTMAASSGVAVLVLLLCCWRGVELQPINMTTGTLSGAVVENGGHASPQGASPKSPFIRGRMEQRGTRPMATYTLHITSLSTWTRSWLEAATQEAECQLQHEHMACVLTFPASQMRPRNPVPGSFPESGLLGPATPLYVAGRPTTETMSSKSQEDIPGVFDEILVEDILDPNKSTFLETQRPLVKSTKAATKRKSKYSCAASRSPRGLRSPVRSAPSEAGCLRGRRRWRREGTCPRHCRAPPETGEVKPSRAETTSLYSGWSLVPVHERPRAWGAGGARPLRDHGAHGNRSISYPARRMLTAASPRLQNKSSNFAIFANLIEEDRETLYQIKSLAALEKIIESLRKALGNSLIKRRKYKSVFRGAKHHKGKQSLN</sequence>
<reference evidence="2" key="1">
    <citation type="submission" date="2025-08" db="UniProtKB">
        <authorList>
            <consortium name="RefSeq"/>
        </authorList>
    </citation>
    <scope>IDENTIFICATION</scope>
    <source>
        <tissue evidence="2">Blood</tissue>
    </source>
</reference>
<evidence type="ECO:0000313" key="2">
    <source>
        <dbReference type="RefSeq" id="XP_074234736.1"/>
    </source>
</evidence>